<organism evidence="9 10">
    <name type="scientific">Actinoalloteichus caeruleus DSM 43889</name>
    <dbReference type="NCBI Taxonomy" id="1120930"/>
    <lineage>
        <taxon>Bacteria</taxon>
        <taxon>Bacillati</taxon>
        <taxon>Actinomycetota</taxon>
        <taxon>Actinomycetes</taxon>
        <taxon>Pseudonocardiales</taxon>
        <taxon>Pseudonocardiaceae</taxon>
        <taxon>Actinoalloteichus</taxon>
        <taxon>Actinoalloteichus cyanogriseus</taxon>
    </lineage>
</organism>
<proteinExistence type="predicted"/>
<dbReference type="Gene3D" id="1.20.1720.10">
    <property type="entry name" value="Multidrug resistance protein D"/>
    <property type="match status" value="1"/>
</dbReference>
<dbReference type="EMBL" id="AUBJ02000001">
    <property type="protein sequence ID" value="MCP2330428.1"/>
    <property type="molecule type" value="Genomic_DNA"/>
</dbReference>
<dbReference type="Proteomes" id="UP000791080">
    <property type="component" value="Unassembled WGS sequence"/>
</dbReference>
<evidence type="ECO:0000256" key="4">
    <source>
        <dbReference type="ARBA" id="ARBA00022692"/>
    </source>
</evidence>
<reference evidence="9 10" key="2">
    <citation type="submission" date="2022-06" db="EMBL/GenBank/DDBJ databases">
        <title>Genomic Encyclopedia of Type Strains, Phase I: the one thousand microbial genomes (KMG-I) project.</title>
        <authorList>
            <person name="Kyrpides N."/>
        </authorList>
    </citation>
    <scope>NUCLEOTIDE SEQUENCE [LARGE SCALE GENOMIC DNA]</scope>
    <source>
        <strain evidence="9 10">DSM 43889</strain>
    </source>
</reference>
<keyword evidence="10" id="KW-1185">Reference proteome</keyword>
<evidence type="ECO:0000256" key="7">
    <source>
        <dbReference type="SAM" id="Phobius"/>
    </source>
</evidence>
<dbReference type="Pfam" id="PF07690">
    <property type="entry name" value="MFS_1"/>
    <property type="match status" value="1"/>
</dbReference>
<feature type="transmembrane region" description="Helical" evidence="7">
    <location>
        <begin position="169"/>
        <end position="191"/>
    </location>
</feature>
<feature type="transmembrane region" description="Helical" evidence="7">
    <location>
        <begin position="203"/>
        <end position="222"/>
    </location>
</feature>
<keyword evidence="5 7" id="KW-1133">Transmembrane helix</keyword>
<dbReference type="InterPro" id="IPR011701">
    <property type="entry name" value="MFS"/>
</dbReference>
<accession>A0ABT1JD60</accession>
<dbReference type="PROSITE" id="PS50850">
    <property type="entry name" value="MFS"/>
    <property type="match status" value="1"/>
</dbReference>
<feature type="transmembrane region" description="Helical" evidence="7">
    <location>
        <begin position="309"/>
        <end position="328"/>
    </location>
</feature>
<comment type="caution">
    <text evidence="9">The sequence shown here is derived from an EMBL/GenBank/DDBJ whole genome shotgun (WGS) entry which is preliminary data.</text>
</comment>
<dbReference type="PANTHER" id="PTHR42718:SF47">
    <property type="entry name" value="METHYL VIOLOGEN RESISTANCE PROTEIN SMVA"/>
    <property type="match status" value="1"/>
</dbReference>
<dbReference type="CDD" id="cd17321">
    <property type="entry name" value="MFS_MMR_MDR_like"/>
    <property type="match status" value="1"/>
</dbReference>
<keyword evidence="2" id="KW-0813">Transport</keyword>
<dbReference type="SUPFAM" id="SSF103473">
    <property type="entry name" value="MFS general substrate transporter"/>
    <property type="match status" value="1"/>
</dbReference>
<evidence type="ECO:0000259" key="8">
    <source>
        <dbReference type="PROSITE" id="PS50850"/>
    </source>
</evidence>
<feature type="transmembrane region" description="Helical" evidence="7">
    <location>
        <begin position="141"/>
        <end position="163"/>
    </location>
</feature>
<feature type="transmembrane region" description="Helical" evidence="7">
    <location>
        <begin position="335"/>
        <end position="354"/>
    </location>
</feature>
<evidence type="ECO:0000313" key="10">
    <source>
        <dbReference type="Proteomes" id="UP000791080"/>
    </source>
</evidence>
<protein>
    <submittedName>
        <fullName evidence="9">MFS transporter, DHA2 family, multidrug resistance protein</fullName>
    </submittedName>
</protein>
<name>A0ABT1JD60_ACTCY</name>
<feature type="transmembrane region" description="Helical" evidence="7">
    <location>
        <begin position="360"/>
        <end position="386"/>
    </location>
</feature>
<feature type="transmembrane region" description="Helical" evidence="7">
    <location>
        <begin position="53"/>
        <end position="71"/>
    </location>
</feature>
<keyword evidence="4 7" id="KW-0812">Transmembrane</keyword>
<evidence type="ECO:0000256" key="5">
    <source>
        <dbReference type="ARBA" id="ARBA00022989"/>
    </source>
</evidence>
<dbReference type="RefSeq" id="WP_026418058.1">
    <property type="nucleotide sequence ID" value="NZ_AUBJ02000001.1"/>
</dbReference>
<gene>
    <name evidence="9" type="ORF">G443_000698</name>
</gene>
<comment type="subcellular location">
    <subcellularLocation>
        <location evidence="1">Cell membrane</location>
        <topology evidence="1">Multi-pass membrane protein</topology>
    </subcellularLocation>
</comment>
<dbReference type="PRINTS" id="PR01036">
    <property type="entry name" value="TCRTETB"/>
</dbReference>
<feature type="transmembrane region" description="Helical" evidence="7">
    <location>
        <begin position="476"/>
        <end position="499"/>
    </location>
</feature>
<dbReference type="InterPro" id="IPR036259">
    <property type="entry name" value="MFS_trans_sf"/>
</dbReference>
<evidence type="ECO:0000256" key="3">
    <source>
        <dbReference type="ARBA" id="ARBA00022475"/>
    </source>
</evidence>
<feature type="domain" description="Major facilitator superfamily (MFS) profile" evidence="8">
    <location>
        <begin position="17"/>
        <end position="502"/>
    </location>
</feature>
<feature type="transmembrane region" description="Helical" evidence="7">
    <location>
        <begin position="228"/>
        <end position="249"/>
    </location>
</feature>
<keyword evidence="6 7" id="KW-0472">Membrane</keyword>
<evidence type="ECO:0000256" key="6">
    <source>
        <dbReference type="ARBA" id="ARBA00023136"/>
    </source>
</evidence>
<evidence type="ECO:0000313" key="9">
    <source>
        <dbReference type="EMBL" id="MCP2330428.1"/>
    </source>
</evidence>
<dbReference type="Gene3D" id="1.20.1250.20">
    <property type="entry name" value="MFS general substrate transporter like domains"/>
    <property type="match status" value="1"/>
</dbReference>
<feature type="transmembrane region" description="Helical" evidence="7">
    <location>
        <begin position="270"/>
        <end position="289"/>
    </location>
</feature>
<sequence>MTTTHTGPRAGRRQWLGLAVLALPTLLIAMDMTVLHLAVPALTADLAPTGTELLWITDSYGFLIAGTLITMGTLGDRIGRRRLLLIGSAAFGVASVLAAFSPTALTLILSRALLGVAGATLMPSTLSLIRTLFTHPRQRTLAVSVWMTCFAAGTALGPVVGGILLHQFWWGSVFLLGVPVMALLLATGPFLLPETRGERAAGLDLTSVLLSLTAVLTAVYGIKHLAEHGPTGTSLVWLATGGVLGVVFVRRQRTLTHPLLDLGLFRNTTFTASLLAQTVTVFAMSGVMFFQGQYLQLVLGLSPLDAGLWMLPAVAAGVVGTLCAPLLVRWIRPAVLMAAGLTLGAAGLITLTWTDSDGGLPVLVAAFTAIQFGLGPTLTLTTDVILSSVPAQRVGSASALSETGSELGTALGIAVLGSVGTALYRGAMTDLPSGLGADAATAAGDTLGAAAALADTLPAPLAGDLLSLARAAFTDAFHGVALIGTALTLAVAVTVVLTLRTPPTADTATDAA</sequence>
<feature type="transmembrane region" description="Helical" evidence="7">
    <location>
        <begin position="407"/>
        <end position="427"/>
    </location>
</feature>
<keyword evidence="3" id="KW-1003">Cell membrane</keyword>
<evidence type="ECO:0000256" key="1">
    <source>
        <dbReference type="ARBA" id="ARBA00004651"/>
    </source>
</evidence>
<feature type="transmembrane region" description="Helical" evidence="7">
    <location>
        <begin position="83"/>
        <end position="102"/>
    </location>
</feature>
<dbReference type="InterPro" id="IPR020846">
    <property type="entry name" value="MFS_dom"/>
</dbReference>
<evidence type="ECO:0000256" key="2">
    <source>
        <dbReference type="ARBA" id="ARBA00022448"/>
    </source>
</evidence>
<reference evidence="9 10" key="1">
    <citation type="submission" date="2013-07" db="EMBL/GenBank/DDBJ databases">
        <authorList>
            <consortium name="DOE Joint Genome Institute"/>
            <person name="Reeve W."/>
            <person name="Huntemann M."/>
            <person name="Han J."/>
            <person name="Chen A."/>
            <person name="Kyrpides N."/>
            <person name="Mavromatis K."/>
            <person name="Markowitz V."/>
            <person name="Palaniappan K."/>
            <person name="Ivanova N."/>
            <person name="Schaumberg A."/>
            <person name="Pati A."/>
            <person name="Liolios K."/>
            <person name="Nordberg H.P."/>
            <person name="Cantor M.N."/>
            <person name="Hua S.X."/>
            <person name="Woyke T."/>
        </authorList>
    </citation>
    <scope>NUCLEOTIDE SEQUENCE [LARGE SCALE GENOMIC DNA]</scope>
    <source>
        <strain evidence="9 10">DSM 43889</strain>
    </source>
</reference>
<dbReference type="PANTHER" id="PTHR42718">
    <property type="entry name" value="MAJOR FACILITATOR SUPERFAMILY MULTIDRUG TRANSPORTER MFSC"/>
    <property type="match status" value="1"/>
</dbReference>
<feature type="transmembrane region" description="Helical" evidence="7">
    <location>
        <begin position="108"/>
        <end position="129"/>
    </location>
</feature>